<dbReference type="OrthoDB" id="2789670at2759"/>
<organism evidence="9 10">
    <name type="scientific">Schizophyllum amplum</name>
    <dbReference type="NCBI Taxonomy" id="97359"/>
    <lineage>
        <taxon>Eukaryota</taxon>
        <taxon>Fungi</taxon>
        <taxon>Dikarya</taxon>
        <taxon>Basidiomycota</taxon>
        <taxon>Agaricomycotina</taxon>
        <taxon>Agaricomycetes</taxon>
        <taxon>Agaricomycetidae</taxon>
        <taxon>Agaricales</taxon>
        <taxon>Schizophyllaceae</taxon>
        <taxon>Schizophyllum</taxon>
    </lineage>
</organism>
<evidence type="ECO:0000313" key="10">
    <source>
        <dbReference type="Proteomes" id="UP000320762"/>
    </source>
</evidence>
<dbReference type="SUPFAM" id="SSF48264">
    <property type="entry name" value="Cytochrome P450"/>
    <property type="match status" value="1"/>
</dbReference>
<dbReference type="PANTHER" id="PTHR46300">
    <property type="entry name" value="P450, PUTATIVE (EUROFUNG)-RELATED-RELATED"/>
    <property type="match status" value="1"/>
</dbReference>
<dbReference type="InterPro" id="IPR036396">
    <property type="entry name" value="Cyt_P450_sf"/>
</dbReference>
<evidence type="ECO:0000256" key="4">
    <source>
        <dbReference type="ARBA" id="ARBA00022617"/>
    </source>
</evidence>
<keyword evidence="6" id="KW-0560">Oxidoreductase</keyword>
<evidence type="ECO:0000256" key="6">
    <source>
        <dbReference type="ARBA" id="ARBA00023002"/>
    </source>
</evidence>
<evidence type="ECO:0000256" key="1">
    <source>
        <dbReference type="ARBA" id="ARBA00001971"/>
    </source>
</evidence>
<keyword evidence="4" id="KW-0349">Heme</keyword>
<keyword evidence="10" id="KW-1185">Reference proteome</keyword>
<evidence type="ECO:0000313" key="9">
    <source>
        <dbReference type="EMBL" id="TRM59839.1"/>
    </source>
</evidence>
<dbReference type="Pfam" id="PF00067">
    <property type="entry name" value="p450"/>
    <property type="match status" value="2"/>
</dbReference>
<dbReference type="InterPro" id="IPR002401">
    <property type="entry name" value="Cyt_P450_E_grp-I"/>
</dbReference>
<keyword evidence="7" id="KW-0408">Iron</keyword>
<gene>
    <name evidence="9" type="ORF">BD626DRAFT_572246</name>
</gene>
<comment type="cofactor">
    <cofactor evidence="1">
        <name>heme</name>
        <dbReference type="ChEBI" id="CHEBI:30413"/>
    </cofactor>
</comment>
<evidence type="ECO:0000256" key="3">
    <source>
        <dbReference type="ARBA" id="ARBA00010617"/>
    </source>
</evidence>
<protein>
    <submittedName>
        <fullName evidence="9">Cytochrome P450</fullName>
    </submittedName>
</protein>
<evidence type="ECO:0000256" key="5">
    <source>
        <dbReference type="ARBA" id="ARBA00022723"/>
    </source>
</evidence>
<accession>A0A550C4V7</accession>
<dbReference type="GO" id="GO:0005506">
    <property type="term" value="F:iron ion binding"/>
    <property type="evidence" value="ECO:0007669"/>
    <property type="project" value="InterPro"/>
</dbReference>
<evidence type="ECO:0000256" key="7">
    <source>
        <dbReference type="ARBA" id="ARBA00023004"/>
    </source>
</evidence>
<evidence type="ECO:0000256" key="8">
    <source>
        <dbReference type="ARBA" id="ARBA00023033"/>
    </source>
</evidence>
<dbReference type="PRINTS" id="PR00463">
    <property type="entry name" value="EP450I"/>
</dbReference>
<dbReference type="GO" id="GO:0016705">
    <property type="term" value="F:oxidoreductase activity, acting on paired donors, with incorporation or reduction of molecular oxygen"/>
    <property type="evidence" value="ECO:0007669"/>
    <property type="project" value="InterPro"/>
</dbReference>
<comment type="caution">
    <text evidence="9">The sequence shown here is derived from an EMBL/GenBank/DDBJ whole genome shotgun (WGS) entry which is preliminary data.</text>
</comment>
<comment type="pathway">
    <text evidence="2">Secondary metabolite biosynthesis.</text>
</comment>
<dbReference type="Gene3D" id="1.10.630.10">
    <property type="entry name" value="Cytochrome P450"/>
    <property type="match status" value="1"/>
</dbReference>
<name>A0A550C4V7_9AGAR</name>
<dbReference type="EMBL" id="VDMD01000025">
    <property type="protein sequence ID" value="TRM59839.1"/>
    <property type="molecule type" value="Genomic_DNA"/>
</dbReference>
<reference evidence="9 10" key="1">
    <citation type="journal article" date="2019" name="New Phytol.">
        <title>Comparative genomics reveals unique wood-decay strategies and fruiting body development in the Schizophyllaceae.</title>
        <authorList>
            <person name="Almasi E."/>
            <person name="Sahu N."/>
            <person name="Krizsan K."/>
            <person name="Balint B."/>
            <person name="Kovacs G.M."/>
            <person name="Kiss B."/>
            <person name="Cseklye J."/>
            <person name="Drula E."/>
            <person name="Henrissat B."/>
            <person name="Nagy I."/>
            <person name="Chovatia M."/>
            <person name="Adam C."/>
            <person name="LaButti K."/>
            <person name="Lipzen A."/>
            <person name="Riley R."/>
            <person name="Grigoriev I.V."/>
            <person name="Nagy L.G."/>
        </authorList>
    </citation>
    <scope>NUCLEOTIDE SEQUENCE [LARGE SCALE GENOMIC DNA]</scope>
    <source>
        <strain evidence="9 10">NL-1724</strain>
    </source>
</reference>
<dbReference type="PANTHER" id="PTHR46300:SF7">
    <property type="entry name" value="P450, PUTATIVE (EUROFUNG)-RELATED"/>
    <property type="match status" value="1"/>
</dbReference>
<dbReference type="GO" id="GO:0020037">
    <property type="term" value="F:heme binding"/>
    <property type="evidence" value="ECO:0007669"/>
    <property type="project" value="InterPro"/>
</dbReference>
<proteinExistence type="inferred from homology"/>
<dbReference type="InterPro" id="IPR001128">
    <property type="entry name" value="Cyt_P450"/>
</dbReference>
<evidence type="ECO:0000256" key="2">
    <source>
        <dbReference type="ARBA" id="ARBA00005179"/>
    </source>
</evidence>
<dbReference type="AlphaFoldDB" id="A0A550C4V7"/>
<comment type="similarity">
    <text evidence="3">Belongs to the cytochrome P450 family.</text>
</comment>
<keyword evidence="5" id="KW-0479">Metal-binding</keyword>
<dbReference type="GO" id="GO:0004497">
    <property type="term" value="F:monooxygenase activity"/>
    <property type="evidence" value="ECO:0007669"/>
    <property type="project" value="UniProtKB-KW"/>
</dbReference>
<keyword evidence="8" id="KW-0503">Monooxygenase</keyword>
<dbReference type="Proteomes" id="UP000320762">
    <property type="component" value="Unassembled WGS sequence"/>
</dbReference>
<dbReference type="STRING" id="97359.A0A550C4V7"/>
<dbReference type="InterPro" id="IPR050364">
    <property type="entry name" value="Cytochrome_P450_fung"/>
</dbReference>
<sequence length="414" mass="46418">MAAFAIAQEADVHLPPGPPKLPVIGNVALMGRDKAWEVFEEWSKKLNSDVTSLSGLGHVAIVANSYTSRRLTRPQQHLQPPAVHVYGALRVVEPAHLLPCDERWKMERRFCHKAIGTRSSLAKYDQTKELLAAKFAKGWMERPDALEEFCHIFAGDLILRVTYGYESKGYDPMIKLGEEVTEAAAESGSPGKWMVDVLPFLRHVPDWFPFTGWKRVVRTQRELMEEFANKPFDWDEGRAAPSFVSELMSEKDLTPEKAFAIRWCATVLFGGGSHTTVWTIYALMKMLCLHPEVQARAQAEIDEVIGSNRLPQTSDKNPCHTCGPAVWKPSDGMLSSLLRFLLAIPHFATEDNAYDGYAIPKGSIVMANLWAISRDEREYPDPHNFKPERFLVTSRNGARKIGSSVLAVVSAQVK</sequence>